<gene>
    <name evidence="1" type="ORF">ASIM_LOCUS19598</name>
</gene>
<protein>
    <submittedName>
        <fullName evidence="1">Uncharacterized protein</fullName>
    </submittedName>
</protein>
<evidence type="ECO:0000313" key="2">
    <source>
        <dbReference type="Proteomes" id="UP000267096"/>
    </source>
</evidence>
<dbReference type="EMBL" id="UYRR01037553">
    <property type="protein sequence ID" value="VDK70745.1"/>
    <property type="molecule type" value="Genomic_DNA"/>
</dbReference>
<dbReference type="AlphaFoldDB" id="A0A3P6SSQ6"/>
<organism evidence="1 2">
    <name type="scientific">Anisakis simplex</name>
    <name type="common">Herring worm</name>
    <dbReference type="NCBI Taxonomy" id="6269"/>
    <lineage>
        <taxon>Eukaryota</taxon>
        <taxon>Metazoa</taxon>
        <taxon>Ecdysozoa</taxon>
        <taxon>Nematoda</taxon>
        <taxon>Chromadorea</taxon>
        <taxon>Rhabditida</taxon>
        <taxon>Spirurina</taxon>
        <taxon>Ascaridomorpha</taxon>
        <taxon>Ascaridoidea</taxon>
        <taxon>Anisakidae</taxon>
        <taxon>Anisakis</taxon>
        <taxon>Anisakis simplex complex</taxon>
    </lineage>
</organism>
<dbReference type="OrthoDB" id="5866047at2759"/>
<reference evidence="1 2" key="1">
    <citation type="submission" date="2018-11" db="EMBL/GenBank/DDBJ databases">
        <authorList>
            <consortium name="Pathogen Informatics"/>
        </authorList>
    </citation>
    <scope>NUCLEOTIDE SEQUENCE [LARGE SCALE GENOMIC DNA]</scope>
</reference>
<evidence type="ECO:0000313" key="1">
    <source>
        <dbReference type="EMBL" id="VDK70745.1"/>
    </source>
</evidence>
<dbReference type="Proteomes" id="UP000267096">
    <property type="component" value="Unassembled WGS sequence"/>
</dbReference>
<sequence length="88" mass="10024">MTDQFEGRFVVLALSANGLALYWKQWESDAQQRLSEAIYVDEIVDVYAGCCTETVKQKVRQQRVMNALFDGPSKLSVQCTFYHQCVPA</sequence>
<accession>A0A3P6SSQ6</accession>
<name>A0A3P6SSQ6_ANISI</name>
<keyword evidence="2" id="KW-1185">Reference proteome</keyword>
<proteinExistence type="predicted"/>